<dbReference type="EMBL" id="OY882862">
    <property type="protein sequence ID" value="CAK6446353.1"/>
    <property type="molecule type" value="Genomic_DNA"/>
</dbReference>
<name>A0ABP0A8V8_PIPNA</name>
<evidence type="ECO:0000313" key="1">
    <source>
        <dbReference type="EMBL" id="CAK6446353.1"/>
    </source>
</evidence>
<proteinExistence type="predicted"/>
<evidence type="ECO:0000313" key="2">
    <source>
        <dbReference type="Proteomes" id="UP001314169"/>
    </source>
</evidence>
<protein>
    <recommendedName>
        <fullName evidence="3">Secreted protein</fullName>
    </recommendedName>
</protein>
<accession>A0ABP0A8V8</accession>
<gene>
    <name evidence="1" type="ORF">MPIPNATIZW_LOCUS14659</name>
</gene>
<organism evidence="1 2">
    <name type="scientific">Pipistrellus nathusii</name>
    <name type="common">Nathusius' pipistrelle</name>
    <dbReference type="NCBI Taxonomy" id="59473"/>
    <lineage>
        <taxon>Eukaryota</taxon>
        <taxon>Metazoa</taxon>
        <taxon>Chordata</taxon>
        <taxon>Craniata</taxon>
        <taxon>Vertebrata</taxon>
        <taxon>Euteleostomi</taxon>
        <taxon>Mammalia</taxon>
        <taxon>Eutheria</taxon>
        <taxon>Laurasiatheria</taxon>
        <taxon>Chiroptera</taxon>
        <taxon>Yangochiroptera</taxon>
        <taxon>Vespertilionidae</taxon>
        <taxon>Pipistrellus</taxon>
    </lineage>
</organism>
<dbReference type="Proteomes" id="UP001314169">
    <property type="component" value="Chromosome 5"/>
</dbReference>
<reference evidence="1" key="1">
    <citation type="submission" date="2023-12" db="EMBL/GenBank/DDBJ databases">
        <authorList>
            <person name="Brown T."/>
        </authorList>
    </citation>
    <scope>NUCLEOTIDE SEQUENCE</scope>
</reference>
<keyword evidence="2" id="KW-1185">Reference proteome</keyword>
<evidence type="ECO:0008006" key="3">
    <source>
        <dbReference type="Google" id="ProtNLM"/>
    </source>
</evidence>
<sequence length="141" mass="15714">MAILLVVLPNSTISDPSKPKTCPTLGWNHLADAPYRLSLGKAALHCHTGSTVRTDASAVWQSNTRGRCSPGPCGGWRQPRGRRVLSCSWSGTFFPPELHNPERNVHLPLFLLFHARRRRGVLLCCSYSVHRCDELTRNNTV</sequence>